<keyword evidence="4" id="KW-0443">Lipid metabolism</keyword>
<reference evidence="6" key="1">
    <citation type="submission" date="2025-08" db="UniProtKB">
        <authorList>
            <consortium name="Ensembl"/>
        </authorList>
    </citation>
    <scope>IDENTIFICATION</scope>
</reference>
<feature type="region of interest" description="Disordered" evidence="5">
    <location>
        <begin position="1"/>
        <end position="54"/>
    </location>
</feature>
<dbReference type="InterPro" id="IPR029058">
    <property type="entry name" value="AB_hydrolase_fold"/>
</dbReference>
<evidence type="ECO:0000256" key="4">
    <source>
        <dbReference type="ARBA" id="ARBA00023098"/>
    </source>
</evidence>
<dbReference type="OMA" id="CHAKEWM"/>
<evidence type="ECO:0000256" key="5">
    <source>
        <dbReference type="SAM" id="MobiDB-lite"/>
    </source>
</evidence>
<evidence type="ECO:0000313" key="7">
    <source>
        <dbReference type="Proteomes" id="UP000694562"/>
    </source>
</evidence>
<dbReference type="Ensembl" id="ENSFTIT00000003826.1">
    <property type="protein sequence ID" value="ENSFTIP00000003669.1"/>
    <property type="gene ID" value="ENSFTIG00000002522.1"/>
</dbReference>
<dbReference type="EC" id="3.1.1.47" evidence="1"/>
<organism evidence="6 7">
    <name type="scientific">Falco tinnunculus</name>
    <name type="common">Common kestrel</name>
    <dbReference type="NCBI Taxonomy" id="100819"/>
    <lineage>
        <taxon>Eukaryota</taxon>
        <taxon>Metazoa</taxon>
        <taxon>Chordata</taxon>
        <taxon>Craniata</taxon>
        <taxon>Vertebrata</taxon>
        <taxon>Euteleostomi</taxon>
        <taxon>Archelosauria</taxon>
        <taxon>Archosauria</taxon>
        <taxon>Dinosauria</taxon>
        <taxon>Saurischia</taxon>
        <taxon>Theropoda</taxon>
        <taxon>Coelurosauria</taxon>
        <taxon>Aves</taxon>
        <taxon>Neognathae</taxon>
        <taxon>Neoaves</taxon>
        <taxon>Telluraves</taxon>
        <taxon>Australaves</taxon>
        <taxon>Falconiformes</taxon>
        <taxon>Falconidae</taxon>
        <taxon>Falco</taxon>
    </lineage>
</organism>
<dbReference type="AlphaFoldDB" id="A0A8C4TUB4"/>
<dbReference type="FunFam" id="3.40.50.1820:FF:000062">
    <property type="entry name" value="Platelet-activating factor acetylhydrolase"/>
    <property type="match status" value="1"/>
</dbReference>
<keyword evidence="3" id="KW-0442">Lipid degradation</keyword>
<dbReference type="SUPFAM" id="SSF53474">
    <property type="entry name" value="alpha/beta-Hydrolases"/>
    <property type="match status" value="1"/>
</dbReference>
<evidence type="ECO:0000256" key="3">
    <source>
        <dbReference type="ARBA" id="ARBA00022963"/>
    </source>
</evidence>
<dbReference type="Gene3D" id="3.40.50.1820">
    <property type="entry name" value="alpha/beta hydrolase"/>
    <property type="match status" value="1"/>
</dbReference>
<dbReference type="GO" id="GO:0003847">
    <property type="term" value="F:1-alkyl-2-acetylglycerophosphocholine esterase activity"/>
    <property type="evidence" value="ECO:0007669"/>
    <property type="project" value="UniProtKB-EC"/>
</dbReference>
<dbReference type="Proteomes" id="UP000694562">
    <property type="component" value="Unplaced"/>
</dbReference>
<evidence type="ECO:0000256" key="1">
    <source>
        <dbReference type="ARBA" id="ARBA00013201"/>
    </source>
</evidence>
<keyword evidence="7" id="KW-1185">Reference proteome</keyword>
<protein>
    <recommendedName>
        <fullName evidence="1">1-alkyl-2-acetylglycerophosphocholine esterase</fullName>
        <ecNumber evidence="1">3.1.1.47</ecNumber>
    </recommendedName>
</protein>
<dbReference type="PANTHER" id="PTHR10272">
    <property type="entry name" value="PLATELET-ACTIVATING FACTOR ACETYLHYDROLASE"/>
    <property type="match status" value="1"/>
</dbReference>
<proteinExistence type="predicted"/>
<keyword evidence="2" id="KW-0378">Hydrolase</keyword>
<name>A0A8C4TUB4_FALTI</name>
<accession>A0A8C4TUB4</accession>
<dbReference type="Pfam" id="PF03403">
    <property type="entry name" value="PAF-AH_p_II"/>
    <property type="match status" value="1"/>
</dbReference>
<dbReference type="OrthoDB" id="2363873at2759"/>
<feature type="region of interest" description="Disordered" evidence="5">
    <location>
        <begin position="94"/>
        <end position="167"/>
    </location>
</feature>
<evidence type="ECO:0000313" key="6">
    <source>
        <dbReference type="Ensembl" id="ENSFTIP00000003669.1"/>
    </source>
</evidence>
<evidence type="ECO:0000256" key="2">
    <source>
        <dbReference type="ARBA" id="ARBA00022801"/>
    </source>
</evidence>
<dbReference type="PANTHER" id="PTHR10272:SF12">
    <property type="entry name" value="PLATELET-ACTIVATING FACTOR ACETYLHYDROLASE"/>
    <property type="match status" value="1"/>
</dbReference>
<feature type="compositionally biased region" description="Low complexity" evidence="5">
    <location>
        <begin position="139"/>
        <end position="148"/>
    </location>
</feature>
<dbReference type="GO" id="GO:0016042">
    <property type="term" value="P:lipid catabolic process"/>
    <property type="evidence" value="ECO:0007669"/>
    <property type="project" value="UniProtKB-KW"/>
</dbReference>
<reference evidence="6" key="2">
    <citation type="submission" date="2025-09" db="UniProtKB">
        <authorList>
            <consortium name="Ensembl"/>
        </authorList>
    </citation>
    <scope>IDENTIFICATION</scope>
</reference>
<sequence>MLQPCQGISHRDLVPDPAPRHHAQQPPREKPEIRSHMQTSPYINPPLPHKGAAQHLSSRGVLRGVQFFFGMAPCRKLVLQAQGRYLPERLSHLKTKAKFGPSPSGRTRQSVCPREKRPPAGAAASRLAPEGRGWPKAPSSSSGQWDWSGGRRGHRTPGLSLKAPMETGSSSTEKFYRIPEGKGPHSVGCTDLMTENAVEGSFLRLYYPSCDATNSEEAPWIPDKEYYQGLSDFLNMYRVVGERLFQYYVGSVTCPAKSNAAFKPGEKYPLLIFSHGLGAFRTIYSAICIEMASQGFIVAAVEHRDESASATYYCKKKSISEPQEESTSIMEKEWIYYRKLKTGEEERCLRHKQVQQRAQECIKALNLILNINSGEEVMNVLHSNFDWNSLKDSVDTSRIAVMGHSFGGATVIESLSKEIRFRCGIALDAWMLPVGDDIYQNSVQQPLLFINSEKFQWADNIIKMKKLSSNDTNKKMITIKGSVHQSFPDFTFVSGEIIGRFFKLKGEIDPNEAIDISNHASLAFLQKHLSLKKDFDKWDSLVDGIGPNVIPGTNIDLSPAEPE</sequence>